<dbReference type="GO" id="GO:0005737">
    <property type="term" value="C:cytoplasm"/>
    <property type="evidence" value="ECO:0007669"/>
    <property type="project" value="UniProtKB-SubCell"/>
</dbReference>
<evidence type="ECO:0000256" key="9">
    <source>
        <dbReference type="ARBA" id="ARBA00022763"/>
    </source>
</evidence>
<feature type="compositionally biased region" description="Gly residues" evidence="16">
    <location>
        <begin position="945"/>
        <end position="963"/>
    </location>
</feature>
<dbReference type="InterPro" id="IPR003892">
    <property type="entry name" value="CUE"/>
</dbReference>
<feature type="compositionally biased region" description="Low complexity" evidence="16">
    <location>
        <begin position="448"/>
        <end position="459"/>
    </location>
</feature>
<feature type="compositionally biased region" description="Low complexity" evidence="16">
    <location>
        <begin position="740"/>
        <end position="756"/>
    </location>
</feature>
<dbReference type="GO" id="GO:0003677">
    <property type="term" value="F:DNA binding"/>
    <property type="evidence" value="ECO:0007669"/>
    <property type="project" value="UniProtKB-KW"/>
</dbReference>
<evidence type="ECO:0000259" key="17">
    <source>
        <dbReference type="PROSITE" id="PS51140"/>
    </source>
</evidence>
<evidence type="ECO:0000256" key="10">
    <source>
        <dbReference type="ARBA" id="ARBA00022786"/>
    </source>
</evidence>
<dbReference type="PROSITE" id="PS51140">
    <property type="entry name" value="CUE"/>
    <property type="match status" value="1"/>
</dbReference>
<evidence type="ECO:0000256" key="2">
    <source>
        <dbReference type="ARBA" id="ARBA00004496"/>
    </source>
</evidence>
<keyword evidence="7" id="KW-0963">Cytoplasm</keyword>
<dbReference type="Proteomes" id="UP000807353">
    <property type="component" value="Unassembled WGS sequence"/>
</dbReference>
<keyword evidence="9" id="KW-0227">DNA damage</keyword>
<evidence type="ECO:0000256" key="16">
    <source>
        <dbReference type="SAM" id="MobiDB-lite"/>
    </source>
</evidence>
<dbReference type="CDD" id="cd14368">
    <property type="entry name" value="CUE_DEF1_like"/>
    <property type="match status" value="1"/>
</dbReference>
<name>A0A9P6CGZ7_9AGAR</name>
<dbReference type="OrthoDB" id="5396806at2759"/>
<gene>
    <name evidence="18" type="ORF">BDZ94DRAFT_1299874</name>
</gene>
<protein>
    <recommendedName>
        <fullName evidence="5">RNA polymerase II degradation factor 1</fullName>
    </recommendedName>
</protein>
<feature type="compositionally biased region" description="Gly residues" evidence="16">
    <location>
        <begin position="98"/>
        <end position="127"/>
    </location>
</feature>
<evidence type="ECO:0000256" key="3">
    <source>
        <dbReference type="ARBA" id="ARBA00004574"/>
    </source>
</evidence>
<feature type="domain" description="CUE" evidence="17">
    <location>
        <begin position="21"/>
        <end position="64"/>
    </location>
</feature>
<feature type="compositionally biased region" description="Polar residues" evidence="16">
    <location>
        <begin position="727"/>
        <end position="739"/>
    </location>
</feature>
<evidence type="ECO:0000256" key="7">
    <source>
        <dbReference type="ARBA" id="ARBA00022490"/>
    </source>
</evidence>
<evidence type="ECO:0000313" key="19">
    <source>
        <dbReference type="Proteomes" id="UP000807353"/>
    </source>
</evidence>
<proteinExistence type="inferred from homology"/>
<feature type="compositionally biased region" description="Low complexity" evidence="16">
    <location>
        <begin position="991"/>
        <end position="1002"/>
    </location>
</feature>
<feature type="region of interest" description="Disordered" evidence="16">
    <location>
        <begin position="699"/>
        <end position="756"/>
    </location>
</feature>
<sequence>MSQYKSAIRTQQPPDAQDNSKYRSKARQLQELFPTWSNDDLQSLLAEVGGDVQIAATRITDGVAEQWGSVSRKKDKKAPTSAHASKDSFSGRGDFRGARGGRGGRGGPGRGGAAMRGRGGPPRGGAVNGRSPRTESPHPTIVDITPSVSTDFNDAHGLVDASVKPTESTTQQNGVSTPAPSWSGANPHLEAPTPTASAGSSWGAASTTSTWGGDTDVNGSSSSLNVNVPSSKVASKSPATSKLSWAQIAKPQEKSTPPPAPAPVPPRITPATTSSVPPPPLAPEPEIETQNQSWEEPTTVQPPTWDDEPQVKPPPSTSEAWPGSEPEEPGDSQTEVEPQLPQHEAEVESVKEPPTPEPPAEQQLSASKSEPAPQAPLVTPVLSQGPAVTPSPKLNSRSAAVAHRSSARYKTIDQPVVMPSSFGSGIEKVGMQFGSLSLGGESLFDSNPTEPEVPVAAPEPASPPTPQAQVPVHQEQPAPSPPATAPASTSLGSTMFQQQQALPQQTQAAPSQPSVSHHPITQSTQQVQTPAHAAAATSPIQQYAQQHQQAQAQHQHPAHQHQTQHQTQQHSLASAHQHQQQHQQPPHPQTQQNHNQYAQHGLPTHIDPSQQTPNHQQNPPTHSSYFGRSEAATAAPYFHTPTPPAAQAQENPYGSFGQLGGQGQHQQGAHLGGFASADYGYSDSQRGFYDNYAQQSSFGNRNVLGHDDVKGLPGAQQPPPTSAGIPPSNTQPSQPHASLQGSTQPQPAGAQAPQQGYPMPYPYYSYPQSQQFYGYGPNYAQPFKYPTMFQAPPGPGSAPSPVAKQPTGVQPQNNPYGSGLYPQGGYEEYQQHPHHQQHQHTHSLGLGQGGVGAGDYSKQLYGGAGQGGMQGFMGLGGQGAGQGVQGSNGGPRGGGSPETPYKPYASKDVGVPAGRGATQGQGQGQVQPQGQGQTPQGQGFYGAARFGGSGGGGVGAVAGGVGGPQQNAHHPQGGPQGHLAYPQGSNDGSFYPYQRQQPQYWQ</sequence>
<feature type="compositionally biased region" description="Polar residues" evidence="16">
    <location>
        <begin position="290"/>
        <end position="302"/>
    </location>
</feature>
<evidence type="ECO:0000256" key="11">
    <source>
        <dbReference type="ARBA" id="ARBA00022843"/>
    </source>
</evidence>
<evidence type="ECO:0000313" key="18">
    <source>
        <dbReference type="EMBL" id="KAF9460449.1"/>
    </source>
</evidence>
<evidence type="ECO:0000256" key="4">
    <source>
        <dbReference type="ARBA" id="ARBA00005491"/>
    </source>
</evidence>
<comment type="caution">
    <text evidence="18">The sequence shown here is derived from an EMBL/GenBank/DDBJ whole genome shotgun (WGS) entry which is preliminary data.</text>
</comment>
<feature type="compositionally biased region" description="Low complexity" evidence="16">
    <location>
        <begin position="608"/>
        <end position="622"/>
    </location>
</feature>
<comment type="subcellular location">
    <subcellularLocation>
        <location evidence="3">Chromosome</location>
        <location evidence="3">Telomere</location>
    </subcellularLocation>
    <subcellularLocation>
        <location evidence="2">Cytoplasm</location>
    </subcellularLocation>
    <subcellularLocation>
        <location evidence="1">Nucleus</location>
    </subcellularLocation>
</comment>
<feature type="compositionally biased region" description="Polar residues" evidence="16">
    <location>
        <begin position="1"/>
        <end position="19"/>
    </location>
</feature>
<dbReference type="AlphaFoldDB" id="A0A9P6CGZ7"/>
<feature type="compositionally biased region" description="Polar residues" evidence="16">
    <location>
        <begin position="165"/>
        <end position="184"/>
    </location>
</feature>
<dbReference type="GO" id="GO:0006281">
    <property type="term" value="P:DNA repair"/>
    <property type="evidence" value="ECO:0007669"/>
    <property type="project" value="UniProtKB-KW"/>
</dbReference>
<keyword evidence="13" id="KW-0238">DNA-binding</keyword>
<evidence type="ECO:0000256" key="6">
    <source>
        <dbReference type="ARBA" id="ARBA00022454"/>
    </source>
</evidence>
<dbReference type="GO" id="GO:0043130">
    <property type="term" value="F:ubiquitin binding"/>
    <property type="evidence" value="ECO:0007669"/>
    <property type="project" value="InterPro"/>
</dbReference>
<feature type="compositionally biased region" description="Low complexity" evidence="16">
    <location>
        <begin position="195"/>
        <end position="231"/>
    </location>
</feature>
<feature type="compositionally biased region" description="Low complexity" evidence="16">
    <location>
        <begin position="924"/>
        <end position="944"/>
    </location>
</feature>
<keyword evidence="8" id="KW-0597">Phosphoprotein</keyword>
<feature type="region of interest" description="Disordered" evidence="16">
    <location>
        <begin position="1"/>
        <end position="24"/>
    </location>
</feature>
<keyword evidence="11" id="KW-0832">Ubl conjugation</keyword>
<keyword evidence="6" id="KW-0158">Chromosome</keyword>
<accession>A0A9P6CGZ7</accession>
<evidence type="ECO:0000256" key="5">
    <source>
        <dbReference type="ARBA" id="ARBA00020536"/>
    </source>
</evidence>
<dbReference type="InterPro" id="IPR051833">
    <property type="entry name" value="TC-DDR_regulator"/>
</dbReference>
<keyword evidence="15" id="KW-0539">Nucleus</keyword>
<evidence type="ECO:0000256" key="14">
    <source>
        <dbReference type="ARBA" id="ARBA00023204"/>
    </source>
</evidence>
<keyword evidence="14" id="KW-0234">DNA repair</keyword>
<evidence type="ECO:0000256" key="15">
    <source>
        <dbReference type="ARBA" id="ARBA00023242"/>
    </source>
</evidence>
<feature type="compositionally biased region" description="Polar residues" evidence="16">
    <location>
        <begin position="519"/>
        <end position="529"/>
    </location>
</feature>
<dbReference type="GO" id="GO:0005634">
    <property type="term" value="C:nucleus"/>
    <property type="evidence" value="ECO:0007669"/>
    <property type="project" value="UniProtKB-SubCell"/>
</dbReference>
<keyword evidence="12" id="KW-0779">Telomere</keyword>
<reference evidence="18" key="1">
    <citation type="submission" date="2020-11" db="EMBL/GenBank/DDBJ databases">
        <authorList>
            <consortium name="DOE Joint Genome Institute"/>
            <person name="Ahrendt S."/>
            <person name="Riley R."/>
            <person name="Andreopoulos W."/>
            <person name="Labutti K."/>
            <person name="Pangilinan J."/>
            <person name="Ruiz-Duenas F.J."/>
            <person name="Barrasa J.M."/>
            <person name="Sanchez-Garcia M."/>
            <person name="Camarero S."/>
            <person name="Miyauchi S."/>
            <person name="Serrano A."/>
            <person name="Linde D."/>
            <person name="Babiker R."/>
            <person name="Drula E."/>
            <person name="Ayuso-Fernandez I."/>
            <person name="Pacheco R."/>
            <person name="Padilla G."/>
            <person name="Ferreira P."/>
            <person name="Barriuso J."/>
            <person name="Kellner H."/>
            <person name="Castanera R."/>
            <person name="Alfaro M."/>
            <person name="Ramirez L."/>
            <person name="Pisabarro A.G."/>
            <person name="Kuo A."/>
            <person name="Tritt A."/>
            <person name="Lipzen A."/>
            <person name="He G."/>
            <person name="Yan M."/>
            <person name="Ng V."/>
            <person name="Cullen D."/>
            <person name="Martin F."/>
            <person name="Rosso M.-N."/>
            <person name="Henrissat B."/>
            <person name="Hibbett D."/>
            <person name="Martinez A.T."/>
            <person name="Grigoriev I.V."/>
        </authorList>
    </citation>
    <scope>NUCLEOTIDE SEQUENCE</scope>
    <source>
        <strain evidence="18">CBS 247.69</strain>
    </source>
</reference>
<feature type="compositionally biased region" description="Gly residues" evidence="16">
    <location>
        <begin position="873"/>
        <end position="896"/>
    </location>
</feature>
<dbReference type="InterPro" id="IPR041803">
    <property type="entry name" value="DEF1_CUE"/>
</dbReference>
<feature type="region of interest" description="Disordered" evidence="16">
    <location>
        <begin position="873"/>
        <end position="1002"/>
    </location>
</feature>
<evidence type="ECO:0000256" key="13">
    <source>
        <dbReference type="ARBA" id="ARBA00023125"/>
    </source>
</evidence>
<keyword evidence="19" id="KW-1185">Reference proteome</keyword>
<feature type="region of interest" description="Disordered" evidence="16">
    <location>
        <begin position="61"/>
        <end position="418"/>
    </location>
</feature>
<dbReference type="PANTHER" id="PTHR16308:SF13">
    <property type="entry name" value="PROTEIN LINGERER"/>
    <property type="match status" value="1"/>
</dbReference>
<dbReference type="GO" id="GO:0000781">
    <property type="term" value="C:chromosome, telomeric region"/>
    <property type="evidence" value="ECO:0007669"/>
    <property type="project" value="UniProtKB-SubCell"/>
</dbReference>
<comment type="similarity">
    <text evidence="4">Belongs to the DEF1 family.</text>
</comment>
<keyword evidence="10" id="KW-0833">Ubl conjugation pathway</keyword>
<dbReference type="EMBL" id="MU150298">
    <property type="protein sequence ID" value="KAF9460449.1"/>
    <property type="molecule type" value="Genomic_DNA"/>
</dbReference>
<feature type="compositionally biased region" description="Low complexity" evidence="16">
    <location>
        <begin position="541"/>
        <end position="597"/>
    </location>
</feature>
<dbReference type="PANTHER" id="PTHR16308">
    <property type="entry name" value="UBIQUITIN ASSOCIATED PROTEIN 2-LIKE/LINGERER"/>
    <property type="match status" value="1"/>
</dbReference>
<feature type="region of interest" description="Disordered" evidence="16">
    <location>
        <begin position="436"/>
        <end position="671"/>
    </location>
</feature>
<evidence type="ECO:0000256" key="1">
    <source>
        <dbReference type="ARBA" id="ARBA00004123"/>
    </source>
</evidence>
<feature type="compositionally biased region" description="Polar residues" evidence="16">
    <location>
        <begin position="232"/>
        <end position="244"/>
    </location>
</feature>
<dbReference type="Pfam" id="PF02845">
    <property type="entry name" value="CUE"/>
    <property type="match status" value="1"/>
</dbReference>
<evidence type="ECO:0000256" key="12">
    <source>
        <dbReference type="ARBA" id="ARBA00022895"/>
    </source>
</evidence>
<organism evidence="18 19">
    <name type="scientific">Collybia nuda</name>
    <dbReference type="NCBI Taxonomy" id="64659"/>
    <lineage>
        <taxon>Eukaryota</taxon>
        <taxon>Fungi</taxon>
        <taxon>Dikarya</taxon>
        <taxon>Basidiomycota</taxon>
        <taxon>Agaricomycotina</taxon>
        <taxon>Agaricomycetes</taxon>
        <taxon>Agaricomycetidae</taxon>
        <taxon>Agaricales</taxon>
        <taxon>Tricholomatineae</taxon>
        <taxon>Clitocybaceae</taxon>
        <taxon>Collybia</taxon>
    </lineage>
</organism>
<evidence type="ECO:0000256" key="8">
    <source>
        <dbReference type="ARBA" id="ARBA00022553"/>
    </source>
</evidence>
<feature type="compositionally biased region" description="Pro residues" evidence="16">
    <location>
        <begin position="256"/>
        <end position="268"/>
    </location>
</feature>
<feature type="compositionally biased region" description="Low complexity" evidence="16">
    <location>
        <begin position="497"/>
        <end position="516"/>
    </location>
</feature>
<feature type="region of interest" description="Disordered" evidence="16">
    <location>
        <begin position="790"/>
        <end position="815"/>
    </location>
</feature>